<reference evidence="3 4" key="1">
    <citation type="submission" date="2021-03" db="EMBL/GenBank/DDBJ databases">
        <title>novel species in genus Cellulomonas.</title>
        <authorList>
            <person name="Zhang G."/>
        </authorList>
    </citation>
    <scope>NUCLEOTIDE SEQUENCE [LARGE SCALE GENOMIC DNA]</scope>
    <source>
        <strain evidence="4">zg-ZUI188</strain>
    </source>
</reference>
<name>A0ABS3SL56_9CELL</name>
<proteinExistence type="inferred from homology"/>
<dbReference type="RefSeq" id="WP_208210933.1">
    <property type="nucleotide sequence ID" value="NZ_CP074404.1"/>
</dbReference>
<evidence type="ECO:0000256" key="1">
    <source>
        <dbReference type="ARBA" id="ARBA00005428"/>
    </source>
</evidence>
<dbReference type="CDD" id="cd10148">
    <property type="entry name" value="CsoR-like_DUF156"/>
    <property type="match status" value="1"/>
</dbReference>
<comment type="similarity">
    <text evidence="1">Belongs to the CsoR family.</text>
</comment>
<dbReference type="InterPro" id="IPR038390">
    <property type="entry name" value="Metal_Tscrpt_repr_sf"/>
</dbReference>
<dbReference type="Proteomes" id="UP000678317">
    <property type="component" value="Unassembled WGS sequence"/>
</dbReference>
<dbReference type="Pfam" id="PF02583">
    <property type="entry name" value="Trns_repr_metal"/>
    <property type="match status" value="1"/>
</dbReference>
<gene>
    <name evidence="3" type="ORF">J4035_17660</name>
</gene>
<evidence type="ECO:0000313" key="4">
    <source>
        <dbReference type="Proteomes" id="UP000678317"/>
    </source>
</evidence>
<keyword evidence="2" id="KW-0186">Copper</keyword>
<evidence type="ECO:0000313" key="3">
    <source>
        <dbReference type="EMBL" id="MBO3086475.1"/>
    </source>
</evidence>
<dbReference type="Gene3D" id="1.20.58.1000">
    <property type="entry name" value="Metal-sensitive repressor, helix protomer"/>
    <property type="match status" value="1"/>
</dbReference>
<keyword evidence="4" id="KW-1185">Reference proteome</keyword>
<evidence type="ECO:0000256" key="2">
    <source>
        <dbReference type="ARBA" id="ARBA00023008"/>
    </source>
</evidence>
<organism evidence="3 4">
    <name type="scientific">Cellulomonas fengjieae</name>
    <dbReference type="NCBI Taxonomy" id="2819978"/>
    <lineage>
        <taxon>Bacteria</taxon>
        <taxon>Bacillati</taxon>
        <taxon>Actinomycetota</taxon>
        <taxon>Actinomycetes</taxon>
        <taxon>Micrococcales</taxon>
        <taxon>Cellulomonadaceae</taxon>
        <taxon>Cellulomonas</taxon>
    </lineage>
</organism>
<dbReference type="PANTHER" id="PTHR33677">
    <property type="entry name" value="TRANSCRIPTIONAL REPRESSOR FRMR-RELATED"/>
    <property type="match status" value="1"/>
</dbReference>
<comment type="caution">
    <text evidence="3">The sequence shown here is derived from an EMBL/GenBank/DDBJ whole genome shotgun (WGS) entry which is preliminary data.</text>
</comment>
<accession>A0ABS3SL56</accession>
<sequence>MTDVEPVLVTPDAAELVKVVNRLKRAQGQLAGVIRMLEEGRSCEDVVTQLSAVSKAVDRAGFAVIVSGMKQCLTDPDAAGSLDVDKLQKLFLSLA</sequence>
<dbReference type="InterPro" id="IPR003735">
    <property type="entry name" value="Metal_Tscrpt_repr"/>
</dbReference>
<dbReference type="EMBL" id="JAGFBM010000010">
    <property type="protein sequence ID" value="MBO3086475.1"/>
    <property type="molecule type" value="Genomic_DNA"/>
</dbReference>
<dbReference type="PANTHER" id="PTHR33677:SF5">
    <property type="entry name" value="TRANSCRIPTIONAL REPRESSOR FRMR"/>
    <property type="match status" value="1"/>
</dbReference>
<protein>
    <submittedName>
        <fullName evidence="3">Metal-sensitive transcriptional regulator</fullName>
    </submittedName>
</protein>